<proteinExistence type="predicted"/>
<keyword evidence="2" id="KW-1185">Reference proteome</keyword>
<accession>A0A0D0DPF2</accession>
<dbReference type="HOGENOM" id="CLU_018552_16_0_1"/>
<dbReference type="OrthoDB" id="2632552at2759"/>
<protein>
    <submittedName>
        <fullName evidence="1">Uncharacterized protein</fullName>
    </submittedName>
</protein>
<evidence type="ECO:0000313" key="1">
    <source>
        <dbReference type="EMBL" id="KIK93843.1"/>
    </source>
</evidence>
<dbReference type="InParanoid" id="A0A0D0DPF2"/>
<gene>
    <name evidence="1" type="ORF">PAXRUDRAFT_144142</name>
</gene>
<reference evidence="2" key="2">
    <citation type="submission" date="2015-01" db="EMBL/GenBank/DDBJ databases">
        <title>Evolutionary Origins and Diversification of the Mycorrhizal Mutualists.</title>
        <authorList>
            <consortium name="DOE Joint Genome Institute"/>
            <consortium name="Mycorrhizal Genomics Consortium"/>
            <person name="Kohler A."/>
            <person name="Kuo A."/>
            <person name="Nagy L.G."/>
            <person name="Floudas D."/>
            <person name="Copeland A."/>
            <person name="Barry K.W."/>
            <person name="Cichocki N."/>
            <person name="Veneault-Fourrey C."/>
            <person name="LaButti K."/>
            <person name="Lindquist E.A."/>
            <person name="Lipzen A."/>
            <person name="Lundell T."/>
            <person name="Morin E."/>
            <person name="Murat C."/>
            <person name="Riley R."/>
            <person name="Ohm R."/>
            <person name="Sun H."/>
            <person name="Tunlid A."/>
            <person name="Henrissat B."/>
            <person name="Grigoriev I.V."/>
            <person name="Hibbett D.S."/>
            <person name="Martin F."/>
        </authorList>
    </citation>
    <scope>NUCLEOTIDE SEQUENCE [LARGE SCALE GENOMIC DNA]</scope>
    <source>
        <strain evidence="2">Ve08.2h10</strain>
    </source>
</reference>
<reference evidence="1 2" key="1">
    <citation type="submission" date="2014-04" db="EMBL/GenBank/DDBJ databases">
        <authorList>
            <consortium name="DOE Joint Genome Institute"/>
            <person name="Kuo A."/>
            <person name="Kohler A."/>
            <person name="Jargeat P."/>
            <person name="Nagy L.G."/>
            <person name="Floudas D."/>
            <person name="Copeland A."/>
            <person name="Barry K.W."/>
            <person name="Cichocki N."/>
            <person name="Veneault-Fourrey C."/>
            <person name="LaButti K."/>
            <person name="Lindquist E.A."/>
            <person name="Lipzen A."/>
            <person name="Lundell T."/>
            <person name="Morin E."/>
            <person name="Murat C."/>
            <person name="Sun H."/>
            <person name="Tunlid A."/>
            <person name="Henrissat B."/>
            <person name="Grigoriev I.V."/>
            <person name="Hibbett D.S."/>
            <person name="Martin F."/>
            <person name="Nordberg H.P."/>
            <person name="Cantor M.N."/>
            <person name="Hua S.X."/>
        </authorList>
    </citation>
    <scope>NUCLEOTIDE SEQUENCE [LARGE SCALE GENOMIC DNA]</scope>
    <source>
        <strain evidence="1 2">Ve08.2h10</strain>
    </source>
</reference>
<dbReference type="EMBL" id="KN825150">
    <property type="protein sequence ID" value="KIK93843.1"/>
    <property type="molecule type" value="Genomic_DNA"/>
</dbReference>
<sequence>MWASQLPLLEHFADFQPHLFYKKLCVYHKVFDCILSQISDHPIFLSHEICPQLPVAIQLTIFLNQAGHYGNVISPEDVAQWAGVSVGSVINCTHHIMITVLDQHNQFLGVPVVDPL</sequence>
<organism evidence="1 2">
    <name type="scientific">Paxillus rubicundulus Ve08.2h10</name>
    <dbReference type="NCBI Taxonomy" id="930991"/>
    <lineage>
        <taxon>Eukaryota</taxon>
        <taxon>Fungi</taxon>
        <taxon>Dikarya</taxon>
        <taxon>Basidiomycota</taxon>
        <taxon>Agaricomycotina</taxon>
        <taxon>Agaricomycetes</taxon>
        <taxon>Agaricomycetidae</taxon>
        <taxon>Boletales</taxon>
        <taxon>Paxilineae</taxon>
        <taxon>Paxillaceae</taxon>
        <taxon>Paxillus</taxon>
    </lineage>
</organism>
<dbReference type="Proteomes" id="UP000054538">
    <property type="component" value="Unassembled WGS sequence"/>
</dbReference>
<name>A0A0D0DPF2_9AGAM</name>
<dbReference type="AlphaFoldDB" id="A0A0D0DPF2"/>
<evidence type="ECO:0000313" key="2">
    <source>
        <dbReference type="Proteomes" id="UP000054538"/>
    </source>
</evidence>